<dbReference type="STRING" id="1423750.FC89_GL001119"/>
<keyword evidence="4 5" id="KW-0472">Membrane</keyword>
<comment type="caution">
    <text evidence="6">The sequence shown here is derived from an EMBL/GenBank/DDBJ whole genome shotgun (WGS) entry which is preliminary data.</text>
</comment>
<feature type="transmembrane region" description="Helical" evidence="5">
    <location>
        <begin position="203"/>
        <end position="223"/>
    </location>
</feature>
<dbReference type="CDD" id="cd16914">
    <property type="entry name" value="EcfT"/>
    <property type="match status" value="1"/>
</dbReference>
<evidence type="ECO:0000256" key="5">
    <source>
        <dbReference type="SAM" id="Phobius"/>
    </source>
</evidence>
<evidence type="ECO:0000313" key="6">
    <source>
        <dbReference type="EMBL" id="KRM06247.1"/>
    </source>
</evidence>
<name>A0A0R1VKY2_9LACO</name>
<evidence type="ECO:0000256" key="1">
    <source>
        <dbReference type="ARBA" id="ARBA00004141"/>
    </source>
</evidence>
<evidence type="ECO:0000256" key="2">
    <source>
        <dbReference type="ARBA" id="ARBA00022692"/>
    </source>
</evidence>
<evidence type="ECO:0000256" key="3">
    <source>
        <dbReference type="ARBA" id="ARBA00022989"/>
    </source>
</evidence>
<accession>A0A0R1VKY2</accession>
<dbReference type="AlphaFoldDB" id="A0A0R1VKY2"/>
<dbReference type="GeneID" id="98319137"/>
<dbReference type="EMBL" id="AZGB01000016">
    <property type="protein sequence ID" value="KRM06247.1"/>
    <property type="molecule type" value="Genomic_DNA"/>
</dbReference>
<dbReference type="OrthoDB" id="92887at2"/>
<feature type="transmembrane region" description="Helical" evidence="5">
    <location>
        <begin position="118"/>
        <end position="135"/>
    </location>
</feature>
<proteinExistence type="predicted"/>
<keyword evidence="3 5" id="KW-1133">Transmembrane helix</keyword>
<feature type="transmembrane region" description="Helical" evidence="5">
    <location>
        <begin position="56"/>
        <end position="75"/>
    </location>
</feature>
<dbReference type="Proteomes" id="UP000051451">
    <property type="component" value="Unassembled WGS sequence"/>
</dbReference>
<evidence type="ECO:0000313" key="7">
    <source>
        <dbReference type="Proteomes" id="UP000051451"/>
    </source>
</evidence>
<comment type="subcellular location">
    <subcellularLocation>
        <location evidence="1">Membrane</location>
        <topology evidence="1">Multi-pass membrane protein</topology>
    </subcellularLocation>
</comment>
<dbReference type="InterPro" id="IPR003339">
    <property type="entry name" value="ABC/ECF_trnsptr_transmembrane"/>
</dbReference>
<protein>
    <submittedName>
        <fullName evidence="6">ABC transporter permease</fullName>
    </submittedName>
</protein>
<dbReference type="Pfam" id="PF02361">
    <property type="entry name" value="CbiQ"/>
    <property type="match status" value="1"/>
</dbReference>
<feature type="transmembrane region" description="Helical" evidence="5">
    <location>
        <begin position="32"/>
        <end position="49"/>
    </location>
</feature>
<dbReference type="PATRIC" id="fig|1423750.3.peg.1145"/>
<reference evidence="6 7" key="1">
    <citation type="journal article" date="2015" name="Genome Announc.">
        <title>Expanding the biotechnology potential of lactobacilli through comparative genomics of 213 strains and associated genera.</title>
        <authorList>
            <person name="Sun Z."/>
            <person name="Harris H.M."/>
            <person name="McCann A."/>
            <person name="Guo C."/>
            <person name="Argimon S."/>
            <person name="Zhang W."/>
            <person name="Yang X."/>
            <person name="Jeffery I.B."/>
            <person name="Cooney J.C."/>
            <person name="Kagawa T.F."/>
            <person name="Liu W."/>
            <person name="Song Y."/>
            <person name="Salvetti E."/>
            <person name="Wrobel A."/>
            <person name="Rasinkangas P."/>
            <person name="Parkhill J."/>
            <person name="Rea M.C."/>
            <person name="O'Sullivan O."/>
            <person name="Ritari J."/>
            <person name="Douillard F.P."/>
            <person name="Paul Ross R."/>
            <person name="Yang R."/>
            <person name="Briner A.E."/>
            <person name="Felis G.E."/>
            <person name="de Vos W.M."/>
            <person name="Barrangou R."/>
            <person name="Klaenhammer T.R."/>
            <person name="Caufield P.W."/>
            <person name="Cui Y."/>
            <person name="Zhang H."/>
            <person name="O'Toole P.W."/>
        </authorList>
    </citation>
    <scope>NUCLEOTIDE SEQUENCE [LARGE SCALE GENOMIC DNA]</scope>
    <source>
        <strain evidence="6 7">DSM 18630</strain>
    </source>
</reference>
<dbReference type="GO" id="GO:0005886">
    <property type="term" value="C:plasma membrane"/>
    <property type="evidence" value="ECO:0007669"/>
    <property type="project" value="UniProtKB-ARBA"/>
</dbReference>
<evidence type="ECO:0000256" key="4">
    <source>
        <dbReference type="ARBA" id="ARBA00023136"/>
    </source>
</evidence>
<dbReference type="RefSeq" id="WP_057871857.1">
    <property type="nucleotide sequence ID" value="NZ_AZGB01000016.1"/>
</dbReference>
<sequence length="226" mass="25728">MPKKKHLLNTAVMTVIMLGIGLPLSFSLSVKLNLLICLLAIFYLIACRVSFKTAIIVLLVAFPLALGSWWSFLVFGTGDRWHTAWIYGTRVYAYLLLGMTVTMTTSVKELLFSLEEHLHLSATFVYGLLAAFNLLGRIKQEYRQIQYSALIRGQVYHLWQPGLYLRIILTALNWSGDLAEAMTSQGFSEGEPRTQMQHDPLPVWQWGLAVILILSYCWAAFIIRPW</sequence>
<keyword evidence="2 5" id="KW-0812">Transmembrane</keyword>
<gene>
    <name evidence="6" type="ORF">FC89_GL001119</name>
</gene>
<keyword evidence="7" id="KW-1185">Reference proteome</keyword>
<organism evidence="6 7">
    <name type="scientific">Liquorilactobacillus ghanensis DSM 18630</name>
    <dbReference type="NCBI Taxonomy" id="1423750"/>
    <lineage>
        <taxon>Bacteria</taxon>
        <taxon>Bacillati</taxon>
        <taxon>Bacillota</taxon>
        <taxon>Bacilli</taxon>
        <taxon>Lactobacillales</taxon>
        <taxon>Lactobacillaceae</taxon>
        <taxon>Liquorilactobacillus</taxon>
    </lineage>
</organism>